<name>A0A6A4TR46_SCOMX</name>
<evidence type="ECO:0000313" key="2">
    <source>
        <dbReference type="Proteomes" id="UP000438429"/>
    </source>
</evidence>
<proteinExistence type="predicted"/>
<accession>A0A6A4TR46</accession>
<evidence type="ECO:0000313" key="1">
    <source>
        <dbReference type="EMBL" id="KAF0046070.1"/>
    </source>
</evidence>
<gene>
    <name evidence="1" type="ORF">F2P81_002599</name>
</gene>
<protein>
    <submittedName>
        <fullName evidence="1">Uncharacterized protein</fullName>
    </submittedName>
</protein>
<organism evidence="1 2">
    <name type="scientific">Scophthalmus maximus</name>
    <name type="common">Turbot</name>
    <name type="synonym">Psetta maxima</name>
    <dbReference type="NCBI Taxonomy" id="52904"/>
    <lineage>
        <taxon>Eukaryota</taxon>
        <taxon>Metazoa</taxon>
        <taxon>Chordata</taxon>
        <taxon>Craniata</taxon>
        <taxon>Vertebrata</taxon>
        <taxon>Euteleostomi</taxon>
        <taxon>Actinopterygii</taxon>
        <taxon>Neopterygii</taxon>
        <taxon>Teleostei</taxon>
        <taxon>Neoteleostei</taxon>
        <taxon>Acanthomorphata</taxon>
        <taxon>Carangaria</taxon>
        <taxon>Pleuronectiformes</taxon>
        <taxon>Pleuronectoidei</taxon>
        <taxon>Scophthalmidae</taxon>
        <taxon>Scophthalmus</taxon>
    </lineage>
</organism>
<reference evidence="1 2" key="1">
    <citation type="submission" date="2019-06" db="EMBL/GenBank/DDBJ databases">
        <title>Draft genomes of female and male turbot (Scophthalmus maximus).</title>
        <authorList>
            <person name="Xu H."/>
            <person name="Xu X.-W."/>
            <person name="Shao C."/>
            <person name="Chen S."/>
        </authorList>
    </citation>
    <scope>NUCLEOTIDE SEQUENCE [LARGE SCALE GENOMIC DNA]</scope>
    <source>
        <strain evidence="1">Ysfricsl-2016a</strain>
        <tissue evidence="1">Blood</tissue>
    </source>
</reference>
<dbReference type="Proteomes" id="UP000438429">
    <property type="component" value="Unassembled WGS sequence"/>
</dbReference>
<comment type="caution">
    <text evidence="1">The sequence shown here is derived from an EMBL/GenBank/DDBJ whole genome shotgun (WGS) entry which is preliminary data.</text>
</comment>
<sequence length="94" mass="10681">MCRIPTTGDSDLYTVRTEWSCGCWRVWRFAKRRCCLYRCLCSEEWMVFSVGGQRCGPSGSDPDRGFGCLQRPMTVHLMPVCHRAEGATRLLVSG</sequence>
<dbReference type="AlphaFoldDB" id="A0A6A4TR46"/>
<dbReference type="EMBL" id="VEVO01000002">
    <property type="protein sequence ID" value="KAF0046070.1"/>
    <property type="molecule type" value="Genomic_DNA"/>
</dbReference>